<evidence type="ECO:0000313" key="2">
    <source>
        <dbReference type="EMBL" id="MCC3803768.1"/>
    </source>
</evidence>
<protein>
    <submittedName>
        <fullName evidence="2">Uncharacterized protein</fullName>
    </submittedName>
</protein>
<gene>
    <name evidence="2" type="ORF">IB292_01840</name>
</gene>
<feature type="compositionally biased region" description="Polar residues" evidence="1">
    <location>
        <begin position="97"/>
        <end position="116"/>
    </location>
</feature>
<proteinExistence type="predicted"/>
<organism evidence="2 3">
    <name type="scientific">Vibrio parahaemolyticus</name>
    <dbReference type="NCBI Taxonomy" id="670"/>
    <lineage>
        <taxon>Bacteria</taxon>
        <taxon>Pseudomonadati</taxon>
        <taxon>Pseudomonadota</taxon>
        <taxon>Gammaproteobacteria</taxon>
        <taxon>Vibrionales</taxon>
        <taxon>Vibrionaceae</taxon>
        <taxon>Vibrio</taxon>
    </lineage>
</organism>
<feature type="compositionally biased region" description="Basic and acidic residues" evidence="1">
    <location>
        <begin position="130"/>
        <end position="142"/>
    </location>
</feature>
<comment type="caution">
    <text evidence="2">The sequence shown here is derived from an EMBL/GenBank/DDBJ whole genome shotgun (WGS) entry which is preliminary data.</text>
</comment>
<reference evidence="2" key="1">
    <citation type="submission" date="2020-09" db="EMBL/GenBank/DDBJ databases">
        <title>Genome sequence of Vibrio parahaemolyticus isolates.</title>
        <authorList>
            <person name="Hammerl J.A."/>
            <person name="Strauch E."/>
        </authorList>
    </citation>
    <scope>NUCLEOTIDE SEQUENCE</scope>
    <source>
        <strain evidence="2">17-VB00146</strain>
    </source>
</reference>
<dbReference type="Proteomes" id="UP000726777">
    <property type="component" value="Unassembled WGS sequence"/>
</dbReference>
<name>A0A9Q3U9G4_VIBPH</name>
<dbReference type="AlphaFoldDB" id="A0A9Q3U9G4"/>
<sequence length="155" mass="16866">MLAATIFDIMHQAQIDECNVKFRMVNSTPTVVIQFIKDGAKSTDKENIQKLRSALATPLFKQYQVTEEIDGLIIADLGHVVEHLSDGVKSLLAAQAKATSKPQKSNKSPTGNSTPQEASTAVSSESTESSPEKDSHAQDSNKVDPFSIDMSRFEV</sequence>
<feature type="region of interest" description="Disordered" evidence="1">
    <location>
        <begin position="95"/>
        <end position="155"/>
    </location>
</feature>
<feature type="compositionally biased region" description="Low complexity" evidence="1">
    <location>
        <begin position="117"/>
        <end position="129"/>
    </location>
</feature>
<evidence type="ECO:0000256" key="1">
    <source>
        <dbReference type="SAM" id="MobiDB-lite"/>
    </source>
</evidence>
<accession>A0A9Q3U9G4</accession>
<dbReference type="EMBL" id="JACVHL010000002">
    <property type="protein sequence ID" value="MCC3803768.1"/>
    <property type="molecule type" value="Genomic_DNA"/>
</dbReference>
<evidence type="ECO:0000313" key="3">
    <source>
        <dbReference type="Proteomes" id="UP000726777"/>
    </source>
</evidence>
<dbReference type="RefSeq" id="WP_228085443.1">
    <property type="nucleotide sequence ID" value="NZ_JACVHL010000002.1"/>
</dbReference>